<dbReference type="Pfam" id="PF00391">
    <property type="entry name" value="PEP-utilizers"/>
    <property type="match status" value="1"/>
</dbReference>
<evidence type="ECO:0000256" key="9">
    <source>
        <dbReference type="ARBA" id="ARBA00022597"/>
    </source>
</evidence>
<dbReference type="NCBIfam" id="TIGR01417">
    <property type="entry name" value="PTS_I_fam"/>
    <property type="match status" value="1"/>
</dbReference>
<dbReference type="InterPro" id="IPR023151">
    <property type="entry name" value="PEP_util_CS"/>
</dbReference>
<feature type="domain" description="PEP-utilising enzyme mobile" evidence="20">
    <location>
        <begin position="153"/>
        <end position="222"/>
    </location>
</feature>
<dbReference type="PANTHER" id="PTHR46244:SF6">
    <property type="entry name" value="PHOSPHOENOLPYRUVATE-PROTEIN PHOSPHOTRANSFERASE"/>
    <property type="match status" value="1"/>
</dbReference>
<reference evidence="23 25" key="2">
    <citation type="journal article" date="2016" name="Genome Announc.">
        <title>Complete Genome Sequence of the Highly Virulent Aeromonas schubertii Strain WL1483, Isolated from Diseased Snakehead Fish (Channa argus) in China.</title>
        <authorList>
            <person name="Liu L."/>
            <person name="Li N."/>
            <person name="Zhang D."/>
            <person name="Fu X."/>
            <person name="Shi C."/>
            <person name="Lin Q."/>
            <person name="Hao G."/>
        </authorList>
    </citation>
    <scope>NUCLEOTIDE SEQUENCE [LARGE SCALE GENOMIC DNA]</scope>
    <source>
        <strain evidence="23 25">WL1483</strain>
    </source>
</reference>
<evidence type="ECO:0000256" key="16">
    <source>
        <dbReference type="PIRNR" id="PIRNR000732"/>
    </source>
</evidence>
<dbReference type="OrthoDB" id="9765468at2"/>
<accession>A0A0S2SP06</accession>
<dbReference type="PIRSF" id="PIRSF000732">
    <property type="entry name" value="PTS_enzyme_I"/>
    <property type="match status" value="1"/>
</dbReference>
<dbReference type="Proteomes" id="UP000774958">
    <property type="component" value="Unassembled WGS sequence"/>
</dbReference>
<dbReference type="FunFam" id="1.10.274.10:FF:000001">
    <property type="entry name" value="Phosphoenolpyruvate-protein phosphotransferase"/>
    <property type="match status" value="1"/>
</dbReference>
<dbReference type="AlphaFoldDB" id="A0A0S2SP06"/>
<proteinExistence type="inferred from homology"/>
<feature type="binding site" evidence="19">
    <location>
        <position position="431"/>
    </location>
    <ligand>
        <name>Mg(2+)</name>
        <dbReference type="ChEBI" id="CHEBI:18420"/>
    </ligand>
</feature>
<dbReference type="KEGG" id="asr:WL1483_4072"/>
<feature type="binding site" evidence="18">
    <location>
        <position position="465"/>
    </location>
    <ligand>
        <name>phosphoenolpyruvate</name>
        <dbReference type="ChEBI" id="CHEBI:58702"/>
    </ligand>
</feature>
<dbReference type="InterPro" id="IPR018274">
    <property type="entry name" value="PEP_util_AS"/>
</dbReference>
<dbReference type="EMBL" id="CP013067">
    <property type="protein sequence ID" value="ALP43491.1"/>
    <property type="molecule type" value="Genomic_DNA"/>
</dbReference>
<evidence type="ECO:0000256" key="12">
    <source>
        <dbReference type="ARBA" id="ARBA00022723"/>
    </source>
</evidence>
<evidence type="ECO:0000313" key="24">
    <source>
        <dbReference type="EMBL" id="MBZ6067376.1"/>
    </source>
</evidence>
<evidence type="ECO:0000313" key="25">
    <source>
        <dbReference type="Proteomes" id="UP000058114"/>
    </source>
</evidence>
<dbReference type="InterPro" id="IPR000121">
    <property type="entry name" value="PEP_util_C"/>
</dbReference>
<gene>
    <name evidence="23" type="primary">ptsI</name>
    <name evidence="24" type="ORF">LA374_14335</name>
    <name evidence="23" type="ORF">WL1483_4072</name>
</gene>
<keyword evidence="23" id="KW-0670">Pyruvate</keyword>
<keyword evidence="8 16" id="KW-0963">Cytoplasm</keyword>
<dbReference type="PANTHER" id="PTHR46244">
    <property type="entry name" value="PHOSPHOENOLPYRUVATE-PROTEIN PHOSPHOTRANSFERASE"/>
    <property type="match status" value="1"/>
</dbReference>
<feature type="binding site" evidence="19">
    <location>
        <position position="455"/>
    </location>
    <ligand>
        <name>Mg(2+)</name>
        <dbReference type="ChEBI" id="CHEBI:18420"/>
    </ligand>
</feature>
<comment type="similarity">
    <text evidence="4 16">Belongs to the PEP-utilizing enzyme family.</text>
</comment>
<evidence type="ECO:0000256" key="3">
    <source>
        <dbReference type="ARBA" id="ARBA00004496"/>
    </source>
</evidence>
<evidence type="ECO:0000313" key="23">
    <source>
        <dbReference type="EMBL" id="ALP43491.1"/>
    </source>
</evidence>
<dbReference type="Pfam" id="PF02896">
    <property type="entry name" value="PEP-utilizers_C"/>
    <property type="match status" value="1"/>
</dbReference>
<evidence type="ECO:0000259" key="20">
    <source>
        <dbReference type="Pfam" id="PF00391"/>
    </source>
</evidence>
<comment type="cofactor">
    <cofactor evidence="2 16 19">
        <name>Mg(2+)</name>
        <dbReference type="ChEBI" id="CHEBI:18420"/>
    </cofactor>
</comment>
<dbReference type="RefSeq" id="WP_050666047.1">
    <property type="nucleotide sequence ID" value="NZ_CDDB01000040.1"/>
</dbReference>
<organism evidence="23 25">
    <name type="scientific">Aeromonas schubertii</name>
    <dbReference type="NCBI Taxonomy" id="652"/>
    <lineage>
        <taxon>Bacteria</taxon>
        <taxon>Pseudomonadati</taxon>
        <taxon>Pseudomonadota</taxon>
        <taxon>Gammaproteobacteria</taxon>
        <taxon>Aeromonadales</taxon>
        <taxon>Aeromonadaceae</taxon>
        <taxon>Aeromonas</taxon>
    </lineage>
</organism>
<feature type="domain" description="PEP-utilising enzyme C-terminal" evidence="21">
    <location>
        <begin position="251"/>
        <end position="541"/>
    </location>
</feature>
<sequence>MISGILASPGIAFGKALLLKEEEIVINQAPIAQSQVESEISRFIEARSKSATQLEAIKEMAGRTFGEEKEAIFEGHIMLLEDEELEGDIKSFIKENQASADRAIYEVIEQYARMMAELDDPYLRERATDFRDIGTRLIKNTLGIPVVNLSTIDEEVILVAKDLTPSETAQINLKYVLGFVTDIGGRTSHTSIMARSLELPAIVGTNDITNRVKNGDMILLDAINNKVVINPSDAELTQFKETQARYQAEKDELAKLKDLPAITLDGHQVEVCANIGTVKDTEGAIRNGAEGVGLYRTEFLFMDRDALPSEDEQFQAYKEVAAAMPNQPIIVRTMDIGGDKELPYMNFPKEMNPFLGWRAVRIFFDRTDIMNAQLRAILRASAFGKLRIMFPMIISVEEFRSLKATVEQLKAELRAEGHAFDENIEVGIMVETPAAAVMAHHLAKEVDFFSIGTNDLTQYTLAVDRGNEMISAMYNPLSPSVLNLIKMVIDASHAEGKWTGMCGELAGDERATLLLLGMGLDEFSMSAISVPRIKKLIRNTNFEDVKAMADQALSFATAAEIEACVDSFIKQKAVC</sequence>
<dbReference type="GO" id="GO:0016301">
    <property type="term" value="F:kinase activity"/>
    <property type="evidence" value="ECO:0007669"/>
    <property type="project" value="UniProtKB-KW"/>
</dbReference>
<keyword evidence="13 16" id="KW-0418">Kinase</keyword>
<dbReference type="InterPro" id="IPR015813">
    <property type="entry name" value="Pyrv/PenolPyrv_kinase-like_dom"/>
</dbReference>
<evidence type="ECO:0000256" key="19">
    <source>
        <dbReference type="PIRSR" id="PIRSR000732-3"/>
    </source>
</evidence>
<evidence type="ECO:0000256" key="10">
    <source>
        <dbReference type="ARBA" id="ARBA00022679"/>
    </source>
</evidence>
<evidence type="ECO:0000256" key="15">
    <source>
        <dbReference type="ARBA" id="ARBA00033235"/>
    </source>
</evidence>
<evidence type="ECO:0000256" key="5">
    <source>
        <dbReference type="ARBA" id="ARBA00012232"/>
    </source>
</evidence>
<name>A0A0S2SP06_9GAMM</name>
<dbReference type="InterPro" id="IPR040442">
    <property type="entry name" value="Pyrv_kinase-like_dom_sf"/>
</dbReference>
<feature type="active site" description="Proton donor" evidence="17">
    <location>
        <position position="502"/>
    </location>
</feature>
<dbReference type="GO" id="GO:0008965">
    <property type="term" value="F:phosphoenolpyruvate-protein phosphotransferase activity"/>
    <property type="evidence" value="ECO:0007669"/>
    <property type="project" value="UniProtKB-EC"/>
</dbReference>
<evidence type="ECO:0000256" key="11">
    <source>
        <dbReference type="ARBA" id="ARBA00022683"/>
    </source>
</evidence>
<keyword evidence="12 16" id="KW-0479">Metal-binding</keyword>
<dbReference type="PROSITE" id="PS00370">
    <property type="entry name" value="PEP_ENZYMES_PHOS_SITE"/>
    <property type="match status" value="1"/>
</dbReference>
<evidence type="ECO:0000256" key="7">
    <source>
        <dbReference type="ARBA" id="ARBA00022448"/>
    </source>
</evidence>
<feature type="binding site" evidence="18">
    <location>
        <begin position="454"/>
        <end position="455"/>
    </location>
    <ligand>
        <name>phosphoenolpyruvate</name>
        <dbReference type="ChEBI" id="CHEBI:58702"/>
    </ligand>
</feature>
<keyword evidence="9 16" id="KW-0762">Sugar transport</keyword>
<dbReference type="InterPro" id="IPR036618">
    <property type="entry name" value="PtsI_HPr-bd_sf"/>
</dbReference>
<dbReference type="EMBL" id="JAIRBT010000020">
    <property type="protein sequence ID" value="MBZ6067376.1"/>
    <property type="molecule type" value="Genomic_DNA"/>
</dbReference>
<dbReference type="Proteomes" id="UP000058114">
    <property type="component" value="Chromosome"/>
</dbReference>
<reference evidence="24 26" key="3">
    <citation type="submission" date="2021-09" db="EMBL/GenBank/DDBJ databases">
        <title>Aeromonas schubertii isolated from Asian sea bass.</title>
        <authorList>
            <person name="Pinpimai K."/>
        </authorList>
    </citation>
    <scope>NUCLEOTIDE SEQUENCE [LARGE SCALE GENOMIC DNA]</scope>
    <source>
        <strain evidence="24 26">CHULA2021a</strain>
    </source>
</reference>
<protein>
    <recommendedName>
        <fullName evidence="6 16">Phosphoenolpyruvate-protein phosphotransferase</fullName>
        <ecNumber evidence="5 16">2.7.3.9</ecNumber>
    </recommendedName>
    <alternativeName>
        <fullName evidence="15 16">Phosphotransferase system, enzyme I</fullName>
    </alternativeName>
</protein>
<dbReference type="FunFam" id="3.50.30.10:FF:000001">
    <property type="entry name" value="Phosphoenolpyruvate-protein phosphotransferase"/>
    <property type="match status" value="1"/>
</dbReference>
<evidence type="ECO:0000259" key="21">
    <source>
        <dbReference type="Pfam" id="PF02896"/>
    </source>
</evidence>
<dbReference type="EC" id="2.7.3.9" evidence="5 16"/>
<keyword evidence="7 16" id="KW-0813">Transport</keyword>
<dbReference type="NCBIfam" id="NF008382">
    <property type="entry name" value="PRK11177.1"/>
    <property type="match status" value="1"/>
</dbReference>
<comment type="catalytic activity">
    <reaction evidence="1 16">
        <text>L-histidyl-[protein] + phosphoenolpyruvate = N(pros)-phospho-L-histidyl-[protein] + pyruvate</text>
        <dbReference type="Rhea" id="RHEA:23880"/>
        <dbReference type="Rhea" id="RHEA-COMP:9745"/>
        <dbReference type="Rhea" id="RHEA-COMP:9746"/>
        <dbReference type="ChEBI" id="CHEBI:15361"/>
        <dbReference type="ChEBI" id="CHEBI:29979"/>
        <dbReference type="ChEBI" id="CHEBI:58702"/>
        <dbReference type="ChEBI" id="CHEBI:64837"/>
        <dbReference type="EC" id="2.7.3.9"/>
    </reaction>
</comment>
<dbReference type="InterPro" id="IPR024692">
    <property type="entry name" value="PTS_EI"/>
</dbReference>
<evidence type="ECO:0000256" key="1">
    <source>
        <dbReference type="ARBA" id="ARBA00000683"/>
    </source>
</evidence>
<dbReference type="GO" id="GO:0046872">
    <property type="term" value="F:metal ion binding"/>
    <property type="evidence" value="ECO:0007669"/>
    <property type="project" value="UniProtKB-KW"/>
</dbReference>
<dbReference type="PATRIC" id="fig|652.5.peg.1015"/>
<feature type="active site" description="Tele-phosphohistidine intermediate" evidence="17">
    <location>
        <position position="189"/>
    </location>
</feature>
<feature type="binding site" evidence="18">
    <location>
        <position position="296"/>
    </location>
    <ligand>
        <name>phosphoenolpyruvate</name>
        <dbReference type="ChEBI" id="CHEBI:58702"/>
    </ligand>
</feature>
<reference evidence="25" key="1">
    <citation type="submission" date="2015-10" db="EMBL/GenBank/DDBJ databases">
        <title>Complete Genome Sequence of Aeromonas schubertii strain WL1483.</title>
        <authorList>
            <person name="Liu L."/>
        </authorList>
    </citation>
    <scope>NUCLEOTIDE SEQUENCE [LARGE SCALE GENOMIC DNA]</scope>
    <source>
        <strain evidence="25">WL1483</strain>
    </source>
</reference>
<dbReference type="InterPro" id="IPR006318">
    <property type="entry name" value="PTS_EI-like"/>
</dbReference>
<keyword evidence="26" id="KW-1185">Reference proteome</keyword>
<evidence type="ECO:0000256" key="17">
    <source>
        <dbReference type="PIRSR" id="PIRSR000732-1"/>
    </source>
</evidence>
<evidence type="ECO:0000256" key="8">
    <source>
        <dbReference type="ARBA" id="ARBA00022490"/>
    </source>
</evidence>
<evidence type="ECO:0000256" key="18">
    <source>
        <dbReference type="PIRSR" id="PIRSR000732-2"/>
    </source>
</evidence>
<evidence type="ECO:0000256" key="13">
    <source>
        <dbReference type="ARBA" id="ARBA00022777"/>
    </source>
</evidence>
<dbReference type="InterPro" id="IPR008279">
    <property type="entry name" value="PEP-util_enz_mobile_dom"/>
</dbReference>
<keyword evidence="11 16" id="KW-0598">Phosphotransferase system</keyword>
<dbReference type="PROSITE" id="PS00742">
    <property type="entry name" value="PEP_ENZYMES_2"/>
    <property type="match status" value="1"/>
</dbReference>
<dbReference type="Gene3D" id="3.20.20.60">
    <property type="entry name" value="Phosphoenolpyruvate-binding domains"/>
    <property type="match status" value="1"/>
</dbReference>
<keyword evidence="10 16" id="KW-0808">Transferase</keyword>
<evidence type="ECO:0000256" key="14">
    <source>
        <dbReference type="ARBA" id="ARBA00022842"/>
    </source>
</evidence>
<comment type="subcellular location">
    <subcellularLocation>
        <location evidence="3 16">Cytoplasm</location>
    </subcellularLocation>
</comment>
<evidence type="ECO:0000256" key="6">
    <source>
        <dbReference type="ARBA" id="ARBA00016544"/>
    </source>
</evidence>
<evidence type="ECO:0000256" key="2">
    <source>
        <dbReference type="ARBA" id="ARBA00001946"/>
    </source>
</evidence>
<dbReference type="SUPFAM" id="SSF47831">
    <property type="entry name" value="Enzyme I of the PEP:sugar phosphotransferase system HPr-binding (sub)domain"/>
    <property type="match status" value="1"/>
</dbReference>
<dbReference type="PRINTS" id="PR01736">
    <property type="entry name" value="PHPHTRNFRASE"/>
</dbReference>
<dbReference type="SUPFAM" id="SSF52009">
    <property type="entry name" value="Phosphohistidine domain"/>
    <property type="match status" value="1"/>
</dbReference>
<keyword evidence="14 16" id="KW-0460">Magnesium</keyword>
<dbReference type="Pfam" id="PF05524">
    <property type="entry name" value="PEP-utilisers_N"/>
    <property type="match status" value="1"/>
</dbReference>
<dbReference type="GO" id="GO:0009401">
    <property type="term" value="P:phosphoenolpyruvate-dependent sugar phosphotransferase system"/>
    <property type="evidence" value="ECO:0007669"/>
    <property type="project" value="UniProtKB-KW"/>
</dbReference>
<feature type="binding site" evidence="18">
    <location>
        <position position="332"/>
    </location>
    <ligand>
        <name>phosphoenolpyruvate</name>
        <dbReference type="ChEBI" id="CHEBI:58702"/>
    </ligand>
</feature>
<dbReference type="Gene3D" id="1.10.274.10">
    <property type="entry name" value="PtsI, HPr-binding domain"/>
    <property type="match status" value="1"/>
</dbReference>
<dbReference type="InterPro" id="IPR008731">
    <property type="entry name" value="PTS_EIN"/>
</dbReference>
<dbReference type="SUPFAM" id="SSF51621">
    <property type="entry name" value="Phosphoenolpyruvate/pyruvate domain"/>
    <property type="match status" value="1"/>
</dbReference>
<dbReference type="FunFam" id="3.20.20.60:FF:000007">
    <property type="entry name" value="Phosphoenolpyruvate-protein phosphotransferase"/>
    <property type="match status" value="1"/>
</dbReference>
<feature type="domain" description="Phosphotransferase system enzyme I N-terminal" evidence="22">
    <location>
        <begin position="4"/>
        <end position="126"/>
    </location>
</feature>
<dbReference type="GO" id="GO:0005737">
    <property type="term" value="C:cytoplasm"/>
    <property type="evidence" value="ECO:0007669"/>
    <property type="project" value="UniProtKB-SubCell"/>
</dbReference>
<comment type="function">
    <text evidence="16">General (non sugar-specific) component of the phosphoenolpyruvate-dependent sugar phosphotransferase system (sugar PTS). This major carbohydrate active-transport system catalyzes the phosphorylation of incoming sugar substrates concomitantly with their translocation across the cell membrane. Enzyme I transfers the phosphoryl group from phosphoenolpyruvate (PEP) to the phosphoryl carrier protein (HPr).</text>
</comment>
<dbReference type="InterPro" id="IPR050499">
    <property type="entry name" value="PEP-utilizing_PTS_enzyme"/>
</dbReference>
<dbReference type="Gene3D" id="3.50.30.10">
    <property type="entry name" value="Phosphohistidine domain"/>
    <property type="match status" value="1"/>
</dbReference>
<evidence type="ECO:0000313" key="26">
    <source>
        <dbReference type="Proteomes" id="UP000774958"/>
    </source>
</evidence>
<dbReference type="STRING" id="652.WL1483_4072"/>
<evidence type="ECO:0000256" key="4">
    <source>
        <dbReference type="ARBA" id="ARBA00007837"/>
    </source>
</evidence>
<dbReference type="InterPro" id="IPR036637">
    <property type="entry name" value="Phosphohistidine_dom_sf"/>
</dbReference>
<evidence type="ECO:0000259" key="22">
    <source>
        <dbReference type="Pfam" id="PF05524"/>
    </source>
</evidence>